<evidence type="ECO:0000256" key="1">
    <source>
        <dbReference type="ARBA" id="ARBA00007401"/>
    </source>
</evidence>
<dbReference type="EMBL" id="AP025318">
    <property type="protein sequence ID" value="BDD12308.1"/>
    <property type="molecule type" value="Genomic_DNA"/>
</dbReference>
<dbReference type="GO" id="GO:0019391">
    <property type="term" value="P:glucuronoside catabolic process"/>
    <property type="evidence" value="ECO:0007669"/>
    <property type="project" value="TreeGrafter"/>
</dbReference>
<dbReference type="Pfam" id="PF02837">
    <property type="entry name" value="Glyco_hydro_2_N"/>
    <property type="match status" value="1"/>
</dbReference>
<keyword evidence="6" id="KW-0732">Signal</keyword>
<dbReference type="InterPro" id="IPR036156">
    <property type="entry name" value="Beta-gal/glucu_dom_sf"/>
</dbReference>
<dbReference type="SUPFAM" id="SSF49303">
    <property type="entry name" value="beta-Galactosidase/glucuronidase domain"/>
    <property type="match status" value="1"/>
</dbReference>
<feature type="domain" description="Glycosyl hydrolases family 2 sugar binding" evidence="9">
    <location>
        <begin position="91"/>
        <end position="191"/>
    </location>
</feature>
<keyword evidence="4" id="KW-0378">Hydrolase</keyword>
<sequence>MRTNTMVALLFALFFSIGSADVLAEGIVLQNAENREGFVLDGLWNVRLAPFRGGNGKGMSKPMKPGAKDESFVDRLAVPGDWNTQAEKLYYYEGSVFYKRNFKWKKNSAKRYILHFGAANYEAEVFLNGNTIGTHKGGFTPFDFEVTDELLNGDNTLVVKVTNQRKKESIPTIRFDWWNYGGLTRSVKLVEVGETFISDYSVALDQNDKRMISGWTQLDGKYQGKEVTVEIPELKIKKSVTVSDNGKAEFIVKPKRLELWSPETPKLYTVRLTVGDDKVEDKIGFRSIETKNGDILLNGKKVFLRGINLHEEAPMGGGRLTTAEECRTLLGWAKELGCNFVRLAHYPHSEMMVREAERMGLMVWAEIPVYWKIDFENETAYANAEQMLVEMVQRDRNRASVILWSVANETRESEARQRFLGNLLKKTKELDPVRLTTAALEAFKEVDGVRVIDDPLGDLVDVLGVNCYCGWYFRKPTECPELGWEIKFDKPVIFSEFGAGALQGHYGDKSEKWTEEYQEEVYRQNIGMIKEQMPFLDGMTPWILVDFRSPIRPNRVIQNDYNRKGLLSEKGVRKKAFYVLQKFYQELEEKAFGKGKVQ</sequence>
<keyword evidence="11" id="KW-1185">Reference proteome</keyword>
<dbReference type="InterPro" id="IPR006101">
    <property type="entry name" value="Glyco_hydro_2"/>
</dbReference>
<dbReference type="PANTHER" id="PTHR10066">
    <property type="entry name" value="BETA-GLUCURONIDASE"/>
    <property type="match status" value="1"/>
</dbReference>
<comment type="similarity">
    <text evidence="1">Belongs to the glycosyl hydrolase 2 family.</text>
</comment>
<proteinExistence type="inferred from homology"/>
<dbReference type="InterPro" id="IPR006104">
    <property type="entry name" value="Glyco_hydro_2_N"/>
</dbReference>
<evidence type="ECO:0000259" key="9">
    <source>
        <dbReference type="Pfam" id="PF02837"/>
    </source>
</evidence>
<evidence type="ECO:0000313" key="10">
    <source>
        <dbReference type="EMBL" id="BDD12308.1"/>
    </source>
</evidence>
<evidence type="ECO:0000259" key="7">
    <source>
        <dbReference type="Pfam" id="PF00703"/>
    </source>
</evidence>
<name>A0AAU9D8J8_9BACT</name>
<dbReference type="SUPFAM" id="SSF49785">
    <property type="entry name" value="Galactose-binding domain-like"/>
    <property type="match status" value="1"/>
</dbReference>
<dbReference type="Gene3D" id="3.20.20.80">
    <property type="entry name" value="Glycosidases"/>
    <property type="match status" value="1"/>
</dbReference>
<dbReference type="InterPro" id="IPR006103">
    <property type="entry name" value="Glyco_hydro_2_cat"/>
</dbReference>
<feature type="domain" description="Glycoside hydrolase family 2 catalytic" evidence="8">
    <location>
        <begin position="289"/>
        <end position="587"/>
    </location>
</feature>
<evidence type="ECO:0000256" key="3">
    <source>
        <dbReference type="ARBA" id="ARBA00016205"/>
    </source>
</evidence>
<dbReference type="GO" id="GO:0005975">
    <property type="term" value="P:carbohydrate metabolic process"/>
    <property type="evidence" value="ECO:0007669"/>
    <property type="project" value="InterPro"/>
</dbReference>
<dbReference type="InterPro" id="IPR017853">
    <property type="entry name" value="GH"/>
</dbReference>
<dbReference type="Gene3D" id="2.60.40.10">
    <property type="entry name" value="Immunoglobulins"/>
    <property type="match status" value="1"/>
</dbReference>
<dbReference type="PANTHER" id="PTHR10066:SF67">
    <property type="entry name" value="BETA-GLUCURONIDASE"/>
    <property type="match status" value="1"/>
</dbReference>
<reference evidence="10 11" key="1">
    <citation type="submission" date="2021-12" db="EMBL/GenBank/DDBJ databases">
        <title>Genome sequencing of bacteria with rrn-lacking chromosome and rrn-plasmid.</title>
        <authorList>
            <person name="Anda M."/>
            <person name="Iwasaki W."/>
        </authorList>
    </citation>
    <scope>NUCLEOTIDE SEQUENCE [LARGE SCALE GENOMIC DNA]</scope>
    <source>
        <strain evidence="10 11">DSM 100852</strain>
        <plasmid evidence="10 11">pFA4</plasmid>
    </source>
</reference>
<dbReference type="KEGG" id="fax:FUAX_47400"/>
<dbReference type="Pfam" id="PF00703">
    <property type="entry name" value="Glyco_hydro_2"/>
    <property type="match status" value="1"/>
</dbReference>
<dbReference type="EC" id="3.2.1.31" evidence="2"/>
<dbReference type="AlphaFoldDB" id="A0AAU9D8J8"/>
<evidence type="ECO:0000256" key="5">
    <source>
        <dbReference type="ARBA" id="ARBA00023295"/>
    </source>
</evidence>
<gene>
    <name evidence="10" type="ORF">FUAX_47400</name>
</gene>
<dbReference type="PROSITE" id="PS00608">
    <property type="entry name" value="GLYCOSYL_HYDROL_F2_2"/>
    <property type="match status" value="1"/>
</dbReference>
<organism evidence="10 11">
    <name type="scientific">Fulvitalea axinellae</name>
    <dbReference type="NCBI Taxonomy" id="1182444"/>
    <lineage>
        <taxon>Bacteria</taxon>
        <taxon>Pseudomonadati</taxon>
        <taxon>Bacteroidota</taxon>
        <taxon>Cytophagia</taxon>
        <taxon>Cytophagales</taxon>
        <taxon>Persicobacteraceae</taxon>
        <taxon>Fulvitalea</taxon>
    </lineage>
</organism>
<geneLocation type="plasmid" evidence="10 11">
    <name>pFA4</name>
</geneLocation>
<protein>
    <recommendedName>
        <fullName evidence="3">Beta-glucuronidase</fullName>
        <ecNumber evidence="2">3.2.1.31</ecNumber>
    </recommendedName>
</protein>
<feature type="signal peptide" evidence="6">
    <location>
        <begin position="1"/>
        <end position="24"/>
    </location>
</feature>
<evidence type="ECO:0000256" key="2">
    <source>
        <dbReference type="ARBA" id="ARBA00012761"/>
    </source>
</evidence>
<evidence type="ECO:0000259" key="8">
    <source>
        <dbReference type="Pfam" id="PF02836"/>
    </source>
</evidence>
<evidence type="ECO:0000256" key="4">
    <source>
        <dbReference type="ARBA" id="ARBA00022801"/>
    </source>
</evidence>
<dbReference type="InterPro" id="IPR023232">
    <property type="entry name" value="Glyco_hydro_2_AS"/>
</dbReference>
<feature type="chain" id="PRO_5043953130" description="Beta-glucuronidase" evidence="6">
    <location>
        <begin position="25"/>
        <end position="598"/>
    </location>
</feature>
<evidence type="ECO:0000313" key="11">
    <source>
        <dbReference type="Proteomes" id="UP001348817"/>
    </source>
</evidence>
<dbReference type="SUPFAM" id="SSF51445">
    <property type="entry name" value="(Trans)glycosidases"/>
    <property type="match status" value="1"/>
</dbReference>
<feature type="domain" description="Glycoside hydrolase family 2 immunoglobulin-like beta-sandwich" evidence="7">
    <location>
        <begin position="219"/>
        <end position="286"/>
    </location>
</feature>
<dbReference type="GO" id="GO:0030246">
    <property type="term" value="F:carbohydrate binding"/>
    <property type="evidence" value="ECO:0007669"/>
    <property type="project" value="TreeGrafter"/>
</dbReference>
<dbReference type="Gene3D" id="2.60.120.260">
    <property type="entry name" value="Galactose-binding domain-like"/>
    <property type="match status" value="1"/>
</dbReference>
<dbReference type="InterPro" id="IPR013783">
    <property type="entry name" value="Ig-like_fold"/>
</dbReference>
<accession>A0AAU9D8J8</accession>
<dbReference type="PRINTS" id="PR00132">
    <property type="entry name" value="GLHYDRLASE2"/>
</dbReference>
<dbReference type="InterPro" id="IPR006102">
    <property type="entry name" value="Ig-like_GH2"/>
</dbReference>
<dbReference type="Pfam" id="PF02836">
    <property type="entry name" value="Glyco_hydro_2_C"/>
    <property type="match status" value="1"/>
</dbReference>
<keyword evidence="10" id="KW-0614">Plasmid</keyword>
<dbReference type="Proteomes" id="UP001348817">
    <property type="component" value="Plasmid pFA4"/>
</dbReference>
<dbReference type="GO" id="GO:0004566">
    <property type="term" value="F:beta-glucuronidase activity"/>
    <property type="evidence" value="ECO:0007669"/>
    <property type="project" value="UniProtKB-EC"/>
</dbReference>
<evidence type="ECO:0000256" key="6">
    <source>
        <dbReference type="SAM" id="SignalP"/>
    </source>
</evidence>
<dbReference type="InterPro" id="IPR008979">
    <property type="entry name" value="Galactose-bd-like_sf"/>
</dbReference>
<keyword evidence="5" id="KW-0326">Glycosidase</keyword>